<evidence type="ECO:0000259" key="6">
    <source>
        <dbReference type="Pfam" id="PF06271"/>
    </source>
</evidence>
<dbReference type="Pfam" id="PF06271">
    <property type="entry name" value="RDD"/>
    <property type="match status" value="1"/>
</dbReference>
<evidence type="ECO:0000313" key="8">
    <source>
        <dbReference type="Proteomes" id="UP000092482"/>
    </source>
</evidence>
<evidence type="ECO:0000256" key="1">
    <source>
        <dbReference type="ARBA" id="ARBA00004141"/>
    </source>
</evidence>
<evidence type="ECO:0000256" key="5">
    <source>
        <dbReference type="SAM" id="Phobius"/>
    </source>
</evidence>
<keyword evidence="4 5" id="KW-0472">Membrane</keyword>
<keyword evidence="2 5" id="KW-0812">Transmembrane</keyword>
<dbReference type="AlphaFoldDB" id="A0A1B1NGY6"/>
<evidence type="ECO:0000256" key="2">
    <source>
        <dbReference type="ARBA" id="ARBA00022692"/>
    </source>
</evidence>
<feature type="domain" description="RDD" evidence="6">
    <location>
        <begin position="17"/>
        <end position="177"/>
    </location>
</feature>
<evidence type="ECO:0000256" key="3">
    <source>
        <dbReference type="ARBA" id="ARBA00022989"/>
    </source>
</evidence>
<dbReference type="RefSeq" id="WP_066642332.1">
    <property type="nucleotide sequence ID" value="NZ_CP014989.1"/>
</dbReference>
<accession>A0A1B1NGY6</accession>
<dbReference type="InterPro" id="IPR010432">
    <property type="entry name" value="RDD"/>
</dbReference>
<dbReference type="OrthoDB" id="7632473at2"/>
<evidence type="ECO:0000313" key="7">
    <source>
        <dbReference type="EMBL" id="ANS80683.1"/>
    </source>
</evidence>
<feature type="transmembrane region" description="Helical" evidence="5">
    <location>
        <begin position="29"/>
        <end position="50"/>
    </location>
</feature>
<dbReference type="STRING" id="1758689.SGUI_3287"/>
<feature type="transmembrane region" description="Helical" evidence="5">
    <location>
        <begin position="97"/>
        <end position="117"/>
    </location>
</feature>
<dbReference type="Proteomes" id="UP000092482">
    <property type="component" value="Chromosome"/>
</dbReference>
<feature type="transmembrane region" description="Helical" evidence="5">
    <location>
        <begin position="62"/>
        <end position="85"/>
    </location>
</feature>
<comment type="subcellular location">
    <subcellularLocation>
        <location evidence="1">Membrane</location>
        <topology evidence="1">Multi-pass membrane protein</topology>
    </subcellularLocation>
</comment>
<organism evidence="7 8">
    <name type="scientific">Serinicoccus hydrothermalis</name>
    <dbReference type="NCBI Taxonomy" id="1758689"/>
    <lineage>
        <taxon>Bacteria</taxon>
        <taxon>Bacillati</taxon>
        <taxon>Actinomycetota</taxon>
        <taxon>Actinomycetes</taxon>
        <taxon>Micrococcales</taxon>
        <taxon>Ornithinimicrobiaceae</taxon>
        <taxon>Serinicoccus</taxon>
    </lineage>
</organism>
<reference evidence="7 8" key="1">
    <citation type="submission" date="2016-03" db="EMBL/GenBank/DDBJ databases">
        <title>Shallow-sea hydrothermal system.</title>
        <authorList>
            <person name="Tang K."/>
        </authorList>
    </citation>
    <scope>NUCLEOTIDE SEQUENCE [LARGE SCALE GENOMIC DNA]</scope>
    <source>
        <strain evidence="7 8">JLT9</strain>
    </source>
</reference>
<sequence length="184" mass="18939">MTSPATSSPSVAWRPPAPLARVRSWLGDWLVIGAWIGVLSLVGAVVVPRLELPGAGAATPRGLLVADLVFTVITVLPWWLYLLLTESSGRRATLGKRWAGLVVAGAAGGVASAAAVWGRNLVKVAPWQLAHLGVSRSIYQVQTGWAAVFLGLSLALLAACAAPALAGGRGLHDRVAGTRVEGAA</sequence>
<evidence type="ECO:0000256" key="4">
    <source>
        <dbReference type="ARBA" id="ARBA00023136"/>
    </source>
</evidence>
<keyword evidence="8" id="KW-1185">Reference proteome</keyword>
<feature type="transmembrane region" description="Helical" evidence="5">
    <location>
        <begin position="145"/>
        <end position="166"/>
    </location>
</feature>
<gene>
    <name evidence="7" type="ORF">SGUI_3287</name>
</gene>
<dbReference type="KEGG" id="serj:SGUI_3287"/>
<dbReference type="GO" id="GO:0016020">
    <property type="term" value="C:membrane"/>
    <property type="evidence" value="ECO:0007669"/>
    <property type="project" value="UniProtKB-SubCell"/>
</dbReference>
<proteinExistence type="predicted"/>
<protein>
    <recommendedName>
        <fullName evidence="6">RDD domain-containing protein</fullName>
    </recommendedName>
</protein>
<dbReference type="EMBL" id="CP014989">
    <property type="protein sequence ID" value="ANS80683.1"/>
    <property type="molecule type" value="Genomic_DNA"/>
</dbReference>
<name>A0A1B1NGY6_9MICO</name>
<keyword evidence="3 5" id="KW-1133">Transmembrane helix</keyword>